<protein>
    <submittedName>
        <fullName evidence="2">Uncharacterized protein</fullName>
    </submittedName>
</protein>
<evidence type="ECO:0000313" key="3">
    <source>
        <dbReference type="Proteomes" id="UP000729402"/>
    </source>
</evidence>
<reference evidence="2" key="1">
    <citation type="journal article" date="2021" name="bioRxiv">
        <title>Whole Genome Assembly and Annotation of Northern Wild Rice, Zizania palustris L., Supports a Whole Genome Duplication in the Zizania Genus.</title>
        <authorList>
            <person name="Haas M."/>
            <person name="Kono T."/>
            <person name="Macchietto M."/>
            <person name="Millas R."/>
            <person name="McGilp L."/>
            <person name="Shao M."/>
            <person name="Duquette J."/>
            <person name="Hirsch C.N."/>
            <person name="Kimball J."/>
        </authorList>
    </citation>
    <scope>NUCLEOTIDE SEQUENCE</scope>
    <source>
        <tissue evidence="2">Fresh leaf tissue</tissue>
    </source>
</reference>
<dbReference type="AlphaFoldDB" id="A0A8J6BVD4"/>
<name>A0A8J6BVD4_ZIZPA</name>
<keyword evidence="3" id="KW-1185">Reference proteome</keyword>
<evidence type="ECO:0000256" key="1">
    <source>
        <dbReference type="SAM" id="MobiDB-lite"/>
    </source>
</evidence>
<evidence type="ECO:0000313" key="2">
    <source>
        <dbReference type="EMBL" id="KAG8091828.1"/>
    </source>
</evidence>
<dbReference type="EMBL" id="JAAALK010000080">
    <property type="protein sequence ID" value="KAG8091828.1"/>
    <property type="molecule type" value="Genomic_DNA"/>
</dbReference>
<reference evidence="2" key="2">
    <citation type="submission" date="2021-02" db="EMBL/GenBank/DDBJ databases">
        <authorList>
            <person name="Kimball J.A."/>
            <person name="Haas M.W."/>
            <person name="Macchietto M."/>
            <person name="Kono T."/>
            <person name="Duquette J."/>
            <person name="Shao M."/>
        </authorList>
    </citation>
    <scope>NUCLEOTIDE SEQUENCE</scope>
    <source>
        <tissue evidence="2">Fresh leaf tissue</tissue>
    </source>
</reference>
<feature type="region of interest" description="Disordered" evidence="1">
    <location>
        <begin position="68"/>
        <end position="116"/>
    </location>
</feature>
<organism evidence="2 3">
    <name type="scientific">Zizania palustris</name>
    <name type="common">Northern wild rice</name>
    <dbReference type="NCBI Taxonomy" id="103762"/>
    <lineage>
        <taxon>Eukaryota</taxon>
        <taxon>Viridiplantae</taxon>
        <taxon>Streptophyta</taxon>
        <taxon>Embryophyta</taxon>
        <taxon>Tracheophyta</taxon>
        <taxon>Spermatophyta</taxon>
        <taxon>Magnoliopsida</taxon>
        <taxon>Liliopsida</taxon>
        <taxon>Poales</taxon>
        <taxon>Poaceae</taxon>
        <taxon>BOP clade</taxon>
        <taxon>Oryzoideae</taxon>
        <taxon>Oryzeae</taxon>
        <taxon>Zizaniinae</taxon>
        <taxon>Zizania</taxon>
    </lineage>
</organism>
<dbReference type="Proteomes" id="UP000729402">
    <property type="component" value="Unassembled WGS sequence"/>
</dbReference>
<accession>A0A8J6BVD4</accession>
<gene>
    <name evidence="2" type="ORF">GUJ93_ZPchr0012g20894</name>
</gene>
<feature type="compositionally biased region" description="Low complexity" evidence="1">
    <location>
        <begin position="86"/>
        <end position="109"/>
    </location>
</feature>
<comment type="caution">
    <text evidence="2">The sequence shown here is derived from an EMBL/GenBank/DDBJ whole genome shotgun (WGS) entry which is preliminary data.</text>
</comment>
<sequence length="116" mass="12565">MDSGSRSSGGASFDDDDDRLAAWREVSSTLKGTQFRSIPLGSARNFALASAWLRRRWKAAVFAVSPLEKTPSRRPVAKPSPRRPAAKPQSRQALAAPRRPAAKPQSRQALAGVDLI</sequence>
<proteinExistence type="predicted"/>